<dbReference type="InterPro" id="IPR048591">
    <property type="entry name" value="WDHD1/CFT4_hel"/>
</dbReference>
<keyword evidence="9" id="KW-1185">Reference proteome</keyword>
<evidence type="ECO:0000256" key="5">
    <source>
        <dbReference type="SAM" id="MobiDB-lite"/>
    </source>
</evidence>
<dbReference type="InterPro" id="IPR022100">
    <property type="entry name" value="WDHD1/CFT4_beta-prop_2nd"/>
</dbReference>
<dbReference type="EMBL" id="JALLAZ020001762">
    <property type="protein sequence ID" value="KAL3764899.1"/>
    <property type="molecule type" value="Genomic_DNA"/>
</dbReference>
<keyword evidence="4" id="KW-0539">Nucleus</keyword>
<feature type="compositionally biased region" description="Acidic residues" evidence="5">
    <location>
        <begin position="800"/>
        <end position="809"/>
    </location>
</feature>
<feature type="domain" description="WDHD1/CFT4 helical bundle" evidence="7">
    <location>
        <begin position="708"/>
        <end position="795"/>
    </location>
</feature>
<feature type="region of interest" description="Disordered" evidence="5">
    <location>
        <begin position="795"/>
        <end position="889"/>
    </location>
</feature>
<feature type="region of interest" description="Disordered" evidence="5">
    <location>
        <begin position="168"/>
        <end position="348"/>
    </location>
</feature>
<dbReference type="AlphaFoldDB" id="A0ABD3MLI2"/>
<sequence length="952" mass="102311">MGKVMYLPGRTGVQCRIASVPKSVGGGGGVRVGGGMDGPPKFVVDGSSVGVGHLDSIVVIAVEPPGRNDDGNNNRAGGRGSSRRRIITGGRDGRAFLWEVDVEEGTGEAVELKIDRAASSKKEFGVPPVTDLVWRRRRRGGGGEAHVAFADGTVFVVPTIDADDWMKKKTTTKTTTSAREASGRVGKPAVDGGRGRGTGIDDDDDDVFPADGSNEAAGEDDDDVNAVRPGLTPSVAGEDGPRASAVGDDVVPPKGGRTTAASRFVDDEAEDGGDDDNDDGDDDEIQYDDVVETRANAADTNDLREDDDVPFCSHDDPVDFDDHRATAHPGHAGPSRQPPFSPSSTPLGEPRRILCWNHVGVVTLREDDADGGAESNNNLVDIAFHETAGLVGGRRPITFTDNLGFIVGTLGEEGGMFATDLLEDDDDEDDVDDDEFAGLGVMSDIARKAMRRSKKAKRKAAGGGAGGSSVYFHRFETFGRNADKDWVMALPDGERVLGCATGGGWGAVITSRRFLRLFTVSGLQGPVLWIPGEPVTIVGRDRFVAIFYHRSAAPMSDGTQLLGYSIFDGLTGATVAGGDVSALSHGASLTWVGFNETCALSIMDSEGMFSMLARYPSSSNANNGNWMPLLDTVGLKKSTSDTYWPVEIHGGKLVCVLLRGGRVHPDAARRPVTTTLSLRIPMATSLTAKSGPFEECSVRAIFALNQEKVLDEYLVSLGEANEEEIEEKNFDNCRRVDKVTLKLFSSVVQAGKVERGFDLVQRLHSEKTMDLAIQIADRLGHRKLSDRIEEMKLQKYPPIDEYDEGEPFDDAASFDSGRRKGRSGSFDGEEEEPVIVTRQQRLEHSQKISPDGGGLCTPRQLTRSPNNHAGGVKGEYSTDEESPPHKSLKRKIELDDARVSKKRMNPFAKKMMESPAKGIMKVAASPTKLTLSRASTFSAKSRQKQRSGKQIV</sequence>
<evidence type="ECO:0000256" key="4">
    <source>
        <dbReference type="ARBA" id="ARBA00023242"/>
    </source>
</evidence>
<keyword evidence="3" id="KW-0677">Repeat</keyword>
<reference evidence="8 9" key="1">
    <citation type="submission" date="2024-10" db="EMBL/GenBank/DDBJ databases">
        <title>Updated reference genomes for cyclostephanoid diatoms.</title>
        <authorList>
            <person name="Roberts W.R."/>
            <person name="Alverson A.J."/>
        </authorList>
    </citation>
    <scope>NUCLEOTIDE SEQUENCE [LARGE SCALE GENOMIC DNA]</scope>
    <source>
        <strain evidence="8 9">AJA276-08</strain>
    </source>
</reference>
<dbReference type="PANTHER" id="PTHR19932:SF10">
    <property type="entry name" value="WD REPEAT AND HMG-BOX DNA-BINDING PROTEIN 1"/>
    <property type="match status" value="1"/>
</dbReference>
<dbReference type="Pfam" id="PF12341">
    <property type="entry name" value="Mcl1_mid"/>
    <property type="match status" value="1"/>
</dbReference>
<evidence type="ECO:0000256" key="1">
    <source>
        <dbReference type="ARBA" id="ARBA00004123"/>
    </source>
</evidence>
<feature type="domain" description="WDHD1/CFT4 second beta-propeller" evidence="6">
    <location>
        <begin position="339"/>
        <end position="682"/>
    </location>
</feature>
<gene>
    <name evidence="8" type="ORF">ACHAW5_003548</name>
</gene>
<dbReference type="GO" id="GO:0005634">
    <property type="term" value="C:nucleus"/>
    <property type="evidence" value="ECO:0007669"/>
    <property type="project" value="UniProtKB-SubCell"/>
</dbReference>
<comment type="subcellular location">
    <subcellularLocation>
        <location evidence="1">Nucleus</location>
    </subcellularLocation>
</comment>
<accession>A0ABD3MLI2</accession>
<evidence type="ECO:0000256" key="3">
    <source>
        <dbReference type="ARBA" id="ARBA00022737"/>
    </source>
</evidence>
<organism evidence="8 9">
    <name type="scientific">Stephanodiscus triporus</name>
    <dbReference type="NCBI Taxonomy" id="2934178"/>
    <lineage>
        <taxon>Eukaryota</taxon>
        <taxon>Sar</taxon>
        <taxon>Stramenopiles</taxon>
        <taxon>Ochrophyta</taxon>
        <taxon>Bacillariophyta</taxon>
        <taxon>Coscinodiscophyceae</taxon>
        <taxon>Thalassiosirophycidae</taxon>
        <taxon>Stephanodiscales</taxon>
        <taxon>Stephanodiscaceae</taxon>
        <taxon>Stephanodiscus</taxon>
    </lineage>
</organism>
<comment type="caution">
    <text evidence="8">The sequence shown here is derived from an EMBL/GenBank/DDBJ whole genome shotgun (WGS) entry which is preliminary data.</text>
</comment>
<evidence type="ECO:0000259" key="7">
    <source>
        <dbReference type="Pfam" id="PF20946"/>
    </source>
</evidence>
<evidence type="ECO:0000256" key="2">
    <source>
        <dbReference type="ARBA" id="ARBA00022574"/>
    </source>
</evidence>
<dbReference type="Proteomes" id="UP001530315">
    <property type="component" value="Unassembled WGS sequence"/>
</dbReference>
<feature type="compositionally biased region" description="Polar residues" evidence="5">
    <location>
        <begin position="927"/>
        <end position="940"/>
    </location>
</feature>
<feature type="compositionally biased region" description="Basic residues" evidence="5">
    <location>
        <begin position="941"/>
        <end position="952"/>
    </location>
</feature>
<keyword evidence="2" id="KW-0853">WD repeat</keyword>
<dbReference type="Pfam" id="PF20946">
    <property type="entry name" value="Ctf4_C"/>
    <property type="match status" value="1"/>
</dbReference>
<evidence type="ECO:0000259" key="6">
    <source>
        <dbReference type="Pfam" id="PF12341"/>
    </source>
</evidence>
<evidence type="ECO:0000313" key="9">
    <source>
        <dbReference type="Proteomes" id="UP001530315"/>
    </source>
</evidence>
<feature type="compositionally biased region" description="Acidic residues" evidence="5">
    <location>
        <begin position="267"/>
        <end position="290"/>
    </location>
</feature>
<feature type="region of interest" description="Disordered" evidence="5">
    <location>
        <begin position="926"/>
        <end position="952"/>
    </location>
</feature>
<evidence type="ECO:0008006" key="10">
    <source>
        <dbReference type="Google" id="ProtNLM"/>
    </source>
</evidence>
<proteinExistence type="predicted"/>
<feature type="region of interest" description="Disordered" evidence="5">
    <location>
        <begin position="62"/>
        <end position="84"/>
    </location>
</feature>
<dbReference type="PANTHER" id="PTHR19932">
    <property type="entry name" value="WD REPEAT AND HMG-BOX DNA BINDING PROTEIN"/>
    <property type="match status" value="1"/>
</dbReference>
<name>A0ABD3MLI2_9STRA</name>
<protein>
    <recommendedName>
        <fullName evidence="10">Minichromosome loss protein Mcl1 middle region domain-containing protein</fullName>
    </recommendedName>
</protein>
<evidence type="ECO:0000313" key="8">
    <source>
        <dbReference type="EMBL" id="KAL3764899.1"/>
    </source>
</evidence>
<feature type="compositionally biased region" description="Basic and acidic residues" evidence="5">
    <location>
        <begin position="313"/>
        <end position="325"/>
    </location>
</feature>